<comment type="subcellular location">
    <subcellularLocation>
        <location evidence="1">Cell inner membrane</location>
        <topology evidence="1">Multi-pass membrane protein</topology>
    </subcellularLocation>
    <subcellularLocation>
        <location evidence="14">Cell membrane</location>
        <topology evidence="14">Multi-pass membrane protein</topology>
    </subcellularLocation>
</comment>
<dbReference type="InterPro" id="IPR023380">
    <property type="entry name" value="DsbB-like_sf"/>
</dbReference>
<keyword evidence="9 14" id="KW-0560">Oxidoreductase</keyword>
<name>A0ABP9RV38_9GAMM</name>
<keyword evidence="4 14" id="KW-1003">Cell membrane</keyword>
<feature type="transmembrane region" description="Helical" evidence="15">
    <location>
        <begin position="45"/>
        <end position="63"/>
    </location>
</feature>
<evidence type="ECO:0000256" key="12">
    <source>
        <dbReference type="ARBA" id="ARBA00023186"/>
    </source>
</evidence>
<feature type="topological domain" description="Periplasmic" evidence="14">
    <location>
        <begin position="32"/>
        <end position="49"/>
    </location>
</feature>
<organism evidence="16 17">
    <name type="scientific">Ferrimonas gelatinilytica</name>
    <dbReference type="NCBI Taxonomy" id="1255257"/>
    <lineage>
        <taxon>Bacteria</taxon>
        <taxon>Pseudomonadati</taxon>
        <taxon>Pseudomonadota</taxon>
        <taxon>Gammaproteobacteria</taxon>
        <taxon>Alteromonadales</taxon>
        <taxon>Ferrimonadaceae</taxon>
        <taxon>Ferrimonas</taxon>
    </lineage>
</organism>
<keyword evidence="12 14" id="KW-0143">Chaperone</keyword>
<evidence type="ECO:0000256" key="10">
    <source>
        <dbReference type="ARBA" id="ARBA00023136"/>
    </source>
</evidence>
<evidence type="ECO:0000256" key="7">
    <source>
        <dbReference type="ARBA" id="ARBA00022982"/>
    </source>
</evidence>
<evidence type="ECO:0000256" key="1">
    <source>
        <dbReference type="ARBA" id="ARBA00004429"/>
    </source>
</evidence>
<comment type="function">
    <text evidence="14">Required for disulfide bond formation in some periplasmic proteins. Acts by oxidizing the DsbA protein.</text>
</comment>
<sequence>MVQVLSQFSQHRSSWSLLLLSCVLLFAIALYFQHGMALEPCLYCIYIRVAVIAVALSALIGLLQPRTLITAWLSFVSWIVSAAWGLWLALELVEKQSGNAPTGLFGASCDYIPNFPAWMPLHQWWPALFQPQGQCSDEAWQWLGVTMAQWMVGVFALYLALALLFALARTVASRQPH</sequence>
<keyword evidence="10 14" id="KW-0472">Membrane</keyword>
<dbReference type="InterPro" id="IPR003752">
    <property type="entry name" value="DiS_bond_form_DsbB/BdbC"/>
</dbReference>
<keyword evidence="5" id="KW-0997">Cell inner membrane</keyword>
<keyword evidence="7 14" id="KW-0249">Electron transport</keyword>
<keyword evidence="3 14" id="KW-0813">Transport</keyword>
<dbReference type="RefSeq" id="WP_345315462.1">
    <property type="nucleotide sequence ID" value="NZ_BAABLF010000005.1"/>
</dbReference>
<dbReference type="Proteomes" id="UP001501600">
    <property type="component" value="Unassembled WGS sequence"/>
</dbReference>
<dbReference type="PANTHER" id="PTHR36570:SF2">
    <property type="entry name" value="DISULFIDE BOND FORMATION PROTEIN B"/>
    <property type="match status" value="1"/>
</dbReference>
<evidence type="ECO:0000256" key="3">
    <source>
        <dbReference type="ARBA" id="ARBA00022448"/>
    </source>
</evidence>
<feature type="topological domain" description="Cytoplasmic" evidence="14">
    <location>
        <begin position="1"/>
        <end position="14"/>
    </location>
</feature>
<evidence type="ECO:0000256" key="11">
    <source>
        <dbReference type="ARBA" id="ARBA00023157"/>
    </source>
</evidence>
<dbReference type="Gene3D" id="1.20.1550.10">
    <property type="entry name" value="DsbB-like"/>
    <property type="match status" value="1"/>
</dbReference>
<proteinExistence type="inferred from homology"/>
<keyword evidence="11 14" id="KW-1015">Disulfide bond</keyword>
<feature type="transmembrane region" description="Helical" evidence="15">
    <location>
        <begin position="15"/>
        <end position="33"/>
    </location>
</feature>
<evidence type="ECO:0000313" key="16">
    <source>
        <dbReference type="EMBL" id="GAA5187399.1"/>
    </source>
</evidence>
<evidence type="ECO:0000256" key="8">
    <source>
        <dbReference type="ARBA" id="ARBA00022989"/>
    </source>
</evidence>
<evidence type="ECO:0000256" key="13">
    <source>
        <dbReference type="ARBA" id="ARBA00023284"/>
    </source>
</evidence>
<evidence type="ECO:0000256" key="14">
    <source>
        <dbReference type="HAMAP-Rule" id="MF_00286"/>
    </source>
</evidence>
<comment type="caution">
    <text evidence="14">Lacks conserved residue(s) required for the propagation of feature annotation.</text>
</comment>
<keyword evidence="13 14" id="KW-0676">Redox-active center</keyword>
<evidence type="ECO:0000256" key="9">
    <source>
        <dbReference type="ARBA" id="ARBA00023002"/>
    </source>
</evidence>
<accession>A0ABP9RV38</accession>
<evidence type="ECO:0000256" key="15">
    <source>
        <dbReference type="SAM" id="Phobius"/>
    </source>
</evidence>
<dbReference type="PANTHER" id="PTHR36570">
    <property type="entry name" value="DISULFIDE BOND FORMATION PROTEIN B"/>
    <property type="match status" value="1"/>
</dbReference>
<keyword evidence="8 14" id="KW-1133">Transmembrane helix</keyword>
<feature type="transmembrane region" description="Helical" evidence="15">
    <location>
        <begin position="70"/>
        <end position="90"/>
    </location>
</feature>
<feature type="disulfide bond" description="Redox-active" evidence="14">
    <location>
        <begin position="109"/>
        <end position="135"/>
    </location>
</feature>
<evidence type="ECO:0000256" key="5">
    <source>
        <dbReference type="ARBA" id="ARBA00022519"/>
    </source>
</evidence>
<keyword evidence="17" id="KW-1185">Reference proteome</keyword>
<dbReference type="NCBIfam" id="NF002485">
    <property type="entry name" value="PRK01749.1"/>
    <property type="match status" value="1"/>
</dbReference>
<dbReference type="EMBL" id="BAABLF010000005">
    <property type="protein sequence ID" value="GAA5187399.1"/>
    <property type="molecule type" value="Genomic_DNA"/>
</dbReference>
<comment type="similarity">
    <text evidence="2 14">Belongs to the DsbB family.</text>
</comment>
<dbReference type="HAMAP" id="MF_00286">
    <property type="entry name" value="DsbB"/>
    <property type="match status" value="1"/>
</dbReference>
<reference evidence="17" key="1">
    <citation type="journal article" date="2019" name="Int. J. Syst. Evol. Microbiol.">
        <title>The Global Catalogue of Microorganisms (GCM) 10K type strain sequencing project: providing services to taxonomists for standard genome sequencing and annotation.</title>
        <authorList>
            <consortium name="The Broad Institute Genomics Platform"/>
            <consortium name="The Broad Institute Genome Sequencing Center for Infectious Disease"/>
            <person name="Wu L."/>
            <person name="Ma J."/>
        </authorList>
    </citation>
    <scope>NUCLEOTIDE SEQUENCE [LARGE SCALE GENOMIC DNA]</scope>
    <source>
        <strain evidence="17">JCM 18720</strain>
    </source>
</reference>
<gene>
    <name evidence="14 16" type="primary">dsbB</name>
    <name evidence="16" type="ORF">GCM10025772_04940</name>
</gene>
<dbReference type="Pfam" id="PF02600">
    <property type="entry name" value="DsbB"/>
    <property type="match status" value="1"/>
</dbReference>
<feature type="disulfide bond" description="Redox-active" evidence="14">
    <location>
        <begin position="41"/>
        <end position="44"/>
    </location>
</feature>
<evidence type="ECO:0000256" key="6">
    <source>
        <dbReference type="ARBA" id="ARBA00022692"/>
    </source>
</evidence>
<evidence type="ECO:0000256" key="4">
    <source>
        <dbReference type="ARBA" id="ARBA00022475"/>
    </source>
</evidence>
<evidence type="ECO:0000256" key="2">
    <source>
        <dbReference type="ARBA" id="ARBA00008823"/>
    </source>
</evidence>
<dbReference type="InterPro" id="IPR022920">
    <property type="entry name" value="Disulphide_bond_form_DsbB"/>
</dbReference>
<feature type="topological domain" description="Cytoplasmic" evidence="14">
    <location>
        <begin position="169"/>
        <end position="177"/>
    </location>
</feature>
<protein>
    <recommendedName>
        <fullName evidence="14">Disulfide bond formation protein B</fullName>
    </recommendedName>
    <alternativeName>
        <fullName evidence="14">Disulfide oxidoreductase</fullName>
    </alternativeName>
</protein>
<dbReference type="SUPFAM" id="SSF158442">
    <property type="entry name" value="DsbB-like"/>
    <property type="match status" value="1"/>
</dbReference>
<evidence type="ECO:0000313" key="17">
    <source>
        <dbReference type="Proteomes" id="UP001501600"/>
    </source>
</evidence>
<comment type="caution">
    <text evidence="16">The sequence shown here is derived from an EMBL/GenBank/DDBJ whole genome shotgun (WGS) entry which is preliminary data.</text>
</comment>
<feature type="transmembrane region" description="Helical" evidence="15">
    <location>
        <begin position="147"/>
        <end position="168"/>
    </location>
</feature>
<dbReference type="InterPro" id="IPR050183">
    <property type="entry name" value="DsbB"/>
</dbReference>
<keyword evidence="6 14" id="KW-0812">Transmembrane</keyword>